<evidence type="ECO:0000256" key="1">
    <source>
        <dbReference type="SAM" id="Coils"/>
    </source>
</evidence>
<dbReference type="AlphaFoldDB" id="A0A136WFH4"/>
<dbReference type="EMBL" id="LRVM01000003">
    <property type="protein sequence ID" value="KXL53312.1"/>
    <property type="molecule type" value="Genomic_DNA"/>
</dbReference>
<gene>
    <name evidence="2" type="ORF">CLNEO_12830</name>
</gene>
<feature type="coiled-coil region" evidence="1">
    <location>
        <begin position="57"/>
        <end position="84"/>
    </location>
</feature>
<proteinExistence type="predicted"/>
<sequence>MAGFMDKVGNMAKKAADKTGDMVEIGMIHTKIMSQKQSISSVKEKIGGLLFEKYQQGEELSTDLVQLCQQIEEIENEIDTLQKEIQEIKE</sequence>
<keyword evidence="1" id="KW-0175">Coiled coil</keyword>
<organism evidence="2 3">
    <name type="scientific">Anaerotignum neopropionicum</name>
    <dbReference type="NCBI Taxonomy" id="36847"/>
    <lineage>
        <taxon>Bacteria</taxon>
        <taxon>Bacillati</taxon>
        <taxon>Bacillota</taxon>
        <taxon>Clostridia</taxon>
        <taxon>Lachnospirales</taxon>
        <taxon>Anaerotignaceae</taxon>
        <taxon>Anaerotignum</taxon>
    </lineage>
</organism>
<dbReference type="RefSeq" id="WP_066086203.1">
    <property type="nucleotide sequence ID" value="NZ_LRVM01000003.1"/>
</dbReference>
<evidence type="ECO:0000313" key="3">
    <source>
        <dbReference type="Proteomes" id="UP000070539"/>
    </source>
</evidence>
<accession>A0A136WFH4</accession>
<evidence type="ECO:0000313" key="2">
    <source>
        <dbReference type="EMBL" id="KXL53312.1"/>
    </source>
</evidence>
<dbReference type="Proteomes" id="UP000070539">
    <property type="component" value="Unassembled WGS sequence"/>
</dbReference>
<name>A0A136WFH4_9FIRM</name>
<dbReference type="STRING" id="36847.CLNEO_12830"/>
<protein>
    <submittedName>
        <fullName evidence="2">Uncharacterized protein</fullName>
    </submittedName>
</protein>
<dbReference type="OrthoDB" id="1986019at2"/>
<keyword evidence="3" id="KW-1185">Reference proteome</keyword>
<comment type="caution">
    <text evidence="2">The sequence shown here is derived from an EMBL/GenBank/DDBJ whole genome shotgun (WGS) entry which is preliminary data.</text>
</comment>
<reference evidence="2 3" key="1">
    <citation type="submission" date="2016-01" db="EMBL/GenBank/DDBJ databases">
        <title>Genome sequence of Clostridium neopropionicum X4, DSM-3847.</title>
        <authorList>
            <person name="Poehlein A."/>
            <person name="Beck M.H."/>
            <person name="Bengelsdorf F.R."/>
            <person name="Daniel R."/>
            <person name="Duerre P."/>
        </authorList>
    </citation>
    <scope>NUCLEOTIDE SEQUENCE [LARGE SCALE GENOMIC DNA]</scope>
    <source>
        <strain evidence="2 3">DSM-3847</strain>
    </source>
</reference>